<protein>
    <recommendedName>
        <fullName evidence="7">C-type lectin domain-containing protein</fullName>
    </recommendedName>
</protein>
<evidence type="ECO:0000256" key="6">
    <source>
        <dbReference type="SAM" id="Phobius"/>
    </source>
</evidence>
<keyword evidence="9" id="KW-1185">Reference proteome</keyword>
<evidence type="ECO:0000256" key="5">
    <source>
        <dbReference type="ARBA" id="ARBA00023157"/>
    </source>
</evidence>
<dbReference type="SMART" id="SM00034">
    <property type="entry name" value="CLECT"/>
    <property type="match status" value="1"/>
</dbReference>
<dbReference type="GeneTree" id="ENSGT00940000163123"/>
<evidence type="ECO:0000256" key="3">
    <source>
        <dbReference type="ARBA" id="ARBA00022968"/>
    </source>
</evidence>
<reference evidence="8 9" key="1">
    <citation type="journal article" date="2012" name="Nature">
        <title>The genomic landscape of species divergence in Ficedula flycatchers.</title>
        <authorList>
            <person name="Ellegren H."/>
            <person name="Smeds L."/>
            <person name="Burri R."/>
            <person name="Olason P.I."/>
            <person name="Backstrom N."/>
            <person name="Kawakami T."/>
            <person name="Kunstner A."/>
            <person name="Makinen H."/>
            <person name="Nadachowska-Brzyska K."/>
            <person name="Qvarnstrom A."/>
            <person name="Uebbing S."/>
            <person name="Wolf J.B."/>
        </authorList>
    </citation>
    <scope>NUCLEOTIDE SEQUENCE [LARGE SCALE GENOMIC DNA]</scope>
</reference>
<evidence type="ECO:0000256" key="1">
    <source>
        <dbReference type="ARBA" id="ARBA00004606"/>
    </source>
</evidence>
<dbReference type="Ensembl" id="ENSFALT00000040752.1">
    <property type="protein sequence ID" value="ENSFALP00000018800.1"/>
    <property type="gene ID" value="ENSFALG00000028557.1"/>
</dbReference>
<accession>A0A803W957</accession>
<evidence type="ECO:0000256" key="2">
    <source>
        <dbReference type="ARBA" id="ARBA00022734"/>
    </source>
</evidence>
<dbReference type="Pfam" id="PF00059">
    <property type="entry name" value="Lectin_C"/>
    <property type="match status" value="1"/>
</dbReference>
<reference evidence="8" key="2">
    <citation type="submission" date="2025-05" db="UniProtKB">
        <authorList>
            <consortium name="Ensembl"/>
        </authorList>
    </citation>
    <scope>IDENTIFICATION</scope>
</reference>
<dbReference type="PANTHER" id="PTHR46784:SF1">
    <property type="entry name" value="KILLER CELL LECTIN-LIKE RECEPTOR SUBFAMILY B MEMBER 1"/>
    <property type="match status" value="1"/>
</dbReference>
<dbReference type="AlphaFoldDB" id="A0A803W957"/>
<evidence type="ECO:0000256" key="4">
    <source>
        <dbReference type="ARBA" id="ARBA00022989"/>
    </source>
</evidence>
<dbReference type="InterPro" id="IPR051527">
    <property type="entry name" value="KLR_subfamily_B"/>
</dbReference>
<dbReference type="InterPro" id="IPR001304">
    <property type="entry name" value="C-type_lectin-like"/>
</dbReference>
<dbReference type="GO" id="GO:0042269">
    <property type="term" value="P:regulation of natural killer cell mediated cytotoxicity"/>
    <property type="evidence" value="ECO:0007669"/>
    <property type="project" value="TreeGrafter"/>
</dbReference>
<keyword evidence="6" id="KW-0812">Transmembrane</keyword>
<organism evidence="8 9">
    <name type="scientific">Ficedula albicollis</name>
    <name type="common">Collared flycatcher</name>
    <name type="synonym">Muscicapa albicollis</name>
    <dbReference type="NCBI Taxonomy" id="59894"/>
    <lineage>
        <taxon>Eukaryota</taxon>
        <taxon>Metazoa</taxon>
        <taxon>Chordata</taxon>
        <taxon>Craniata</taxon>
        <taxon>Vertebrata</taxon>
        <taxon>Euteleostomi</taxon>
        <taxon>Archelosauria</taxon>
        <taxon>Archosauria</taxon>
        <taxon>Dinosauria</taxon>
        <taxon>Saurischia</taxon>
        <taxon>Theropoda</taxon>
        <taxon>Coelurosauria</taxon>
        <taxon>Aves</taxon>
        <taxon>Neognathae</taxon>
        <taxon>Neoaves</taxon>
        <taxon>Telluraves</taxon>
        <taxon>Australaves</taxon>
        <taxon>Passeriformes</taxon>
        <taxon>Muscicapidae</taxon>
        <taxon>Ficedula</taxon>
    </lineage>
</organism>
<dbReference type="PANTHER" id="PTHR46784">
    <property type="entry name" value="KILLER CELL LECTIN-LIKE RECEPTOR SUBFAMILY B MEMBER 1"/>
    <property type="match status" value="1"/>
</dbReference>
<feature type="transmembrane region" description="Helical" evidence="6">
    <location>
        <begin position="79"/>
        <end position="106"/>
    </location>
</feature>
<dbReference type="InterPro" id="IPR016186">
    <property type="entry name" value="C-type_lectin-like/link_sf"/>
</dbReference>
<dbReference type="Proteomes" id="UP000016665">
    <property type="component" value="Chromosome Z"/>
</dbReference>
<dbReference type="SUPFAM" id="SSF56436">
    <property type="entry name" value="C-type lectin-like"/>
    <property type="match status" value="1"/>
</dbReference>
<dbReference type="Ensembl" id="ENSFALT00000027702.1">
    <property type="protein sequence ID" value="ENSFALP00000031513.1"/>
    <property type="gene ID" value="ENSFALG00000028557.1"/>
</dbReference>
<keyword evidence="2" id="KW-0430">Lectin</keyword>
<dbReference type="GO" id="GO:0038023">
    <property type="term" value="F:signaling receptor activity"/>
    <property type="evidence" value="ECO:0007669"/>
    <property type="project" value="TreeGrafter"/>
</dbReference>
<dbReference type="Gene3D" id="3.10.100.10">
    <property type="entry name" value="Mannose-Binding Protein A, subunit A"/>
    <property type="match status" value="1"/>
</dbReference>
<gene>
    <name evidence="8" type="primary">LOC101820900</name>
</gene>
<dbReference type="GO" id="GO:0030246">
    <property type="term" value="F:carbohydrate binding"/>
    <property type="evidence" value="ECO:0007669"/>
    <property type="project" value="UniProtKB-KW"/>
</dbReference>
<evidence type="ECO:0000313" key="8">
    <source>
        <dbReference type="Ensembl" id="ENSFALP00000031513.1"/>
    </source>
</evidence>
<dbReference type="GO" id="GO:0005886">
    <property type="term" value="C:plasma membrane"/>
    <property type="evidence" value="ECO:0007669"/>
    <property type="project" value="TreeGrafter"/>
</dbReference>
<name>A0A803W957_FICAL</name>
<keyword evidence="3" id="KW-0735">Signal-anchor</keyword>
<dbReference type="PROSITE" id="PS50041">
    <property type="entry name" value="C_TYPE_LECTIN_2"/>
    <property type="match status" value="1"/>
</dbReference>
<dbReference type="GO" id="GO:0009986">
    <property type="term" value="C:cell surface"/>
    <property type="evidence" value="ECO:0007669"/>
    <property type="project" value="TreeGrafter"/>
</dbReference>
<keyword evidence="4 6" id="KW-1133">Transmembrane helix</keyword>
<dbReference type="InterPro" id="IPR033992">
    <property type="entry name" value="NKR-like_CTLD"/>
</dbReference>
<sequence length="280" mass="31374">MQLQPHAKWCLWGPHQEVTLSILHHTRLRSWAGKGLPLPPWAAEQETLEGMEEGVMYADLRFPPTPAPQQRMRLPWSRAALSLGLLSLMLLLAQIVLVSLSFHYLVQQQTSCTHGAGSIEESPSYGKHTLEGPCQFCPVGWLWEAGQCYYFSSAKKSWEQSREDCCSRGAQLVTIQANTTLAFLVRTAHLDAFHVGLKQDGIRSDWKWLDGTTLEGIFPLQRYTRSFQACGRVSGLGLLGGACTEALRWVCKQRAATLQWLQSSPPAFLWGNTTYSCVRP</sequence>
<evidence type="ECO:0000313" key="9">
    <source>
        <dbReference type="Proteomes" id="UP000016665"/>
    </source>
</evidence>
<proteinExistence type="predicted"/>
<keyword evidence="5" id="KW-1015">Disulfide bond</keyword>
<dbReference type="CDD" id="cd03593">
    <property type="entry name" value="CLECT_NK_receptors_like"/>
    <property type="match status" value="1"/>
</dbReference>
<dbReference type="Ensembl" id="ENSFALT00000039170.1">
    <property type="protein sequence ID" value="ENSFALP00000023924.1"/>
    <property type="gene ID" value="ENSFALG00000028557.1"/>
</dbReference>
<dbReference type="InterPro" id="IPR016187">
    <property type="entry name" value="CTDL_fold"/>
</dbReference>
<feature type="domain" description="C-type lectin" evidence="7">
    <location>
        <begin position="144"/>
        <end position="252"/>
    </location>
</feature>
<comment type="subcellular location">
    <subcellularLocation>
        <location evidence="1">Membrane</location>
        <topology evidence="1">Single-pass type II membrane protein</topology>
    </subcellularLocation>
</comment>
<evidence type="ECO:0000259" key="7">
    <source>
        <dbReference type="PROSITE" id="PS50041"/>
    </source>
</evidence>
<keyword evidence="6" id="KW-0472">Membrane</keyword>